<dbReference type="Proteomes" id="UP000240505">
    <property type="component" value="Chromosome"/>
</dbReference>
<gene>
    <name evidence="1" type="ORF">C9I28_17050</name>
</gene>
<accession>A0A2R4CC03</accession>
<evidence type="ECO:0000313" key="2">
    <source>
        <dbReference type="Proteomes" id="UP000240505"/>
    </source>
</evidence>
<protein>
    <submittedName>
        <fullName evidence="1">Uncharacterized protein</fullName>
    </submittedName>
</protein>
<proteinExistence type="predicted"/>
<name>A0A2R4CC03_9BURK</name>
<keyword evidence="2" id="KW-1185">Reference proteome</keyword>
<evidence type="ECO:0000313" key="1">
    <source>
        <dbReference type="EMBL" id="AVR97157.1"/>
    </source>
</evidence>
<organism evidence="1 2">
    <name type="scientific">Pseudoduganella armeniaca</name>
    <dbReference type="NCBI Taxonomy" id="2072590"/>
    <lineage>
        <taxon>Bacteria</taxon>
        <taxon>Pseudomonadati</taxon>
        <taxon>Pseudomonadota</taxon>
        <taxon>Betaproteobacteria</taxon>
        <taxon>Burkholderiales</taxon>
        <taxon>Oxalobacteraceae</taxon>
        <taxon>Telluria group</taxon>
        <taxon>Pseudoduganella</taxon>
    </lineage>
</organism>
<dbReference type="EMBL" id="CP028324">
    <property type="protein sequence ID" value="AVR97157.1"/>
    <property type="molecule type" value="Genomic_DNA"/>
</dbReference>
<reference evidence="1 2" key="1">
    <citation type="submission" date="2018-03" db="EMBL/GenBank/DDBJ databases">
        <title>Massilia armeniaca sp. nov., isolated from desert soil.</title>
        <authorList>
            <person name="Huang H."/>
            <person name="Ren M."/>
        </authorList>
    </citation>
    <scope>NUCLEOTIDE SEQUENCE [LARGE SCALE GENOMIC DNA]</scope>
    <source>
        <strain evidence="1 2">ZMN-3</strain>
    </source>
</reference>
<sequence>MSAVPDELVNQLIFGNGGRVSDYFIERTPVSEMLCYRNAEGREFDLPISDAALGDAVIARLKALGVRIVEIEASRAVPTSMDNS</sequence>
<dbReference type="AlphaFoldDB" id="A0A2R4CC03"/>
<dbReference type="KEGG" id="masz:C9I28_17050"/>
<dbReference type="OrthoDB" id="8759793at2"/>
<dbReference type="RefSeq" id="WP_107142506.1">
    <property type="nucleotide sequence ID" value="NZ_CP028324.1"/>
</dbReference>